<name>A0ABV6YKL0_UNCEI</name>
<dbReference type="EMBL" id="JBHPKH010000046">
    <property type="protein sequence ID" value="MFC1572873.1"/>
    <property type="molecule type" value="Genomic_DNA"/>
</dbReference>
<dbReference type="SUPFAM" id="SSF82171">
    <property type="entry name" value="DPP6 N-terminal domain-like"/>
    <property type="match status" value="1"/>
</dbReference>
<dbReference type="Proteomes" id="UP001593833">
    <property type="component" value="Unassembled WGS sequence"/>
</dbReference>
<evidence type="ECO:0000256" key="1">
    <source>
        <dbReference type="SAM" id="Phobius"/>
    </source>
</evidence>
<accession>A0ABV6YKL0</accession>
<feature type="transmembrane region" description="Helical" evidence="1">
    <location>
        <begin position="25"/>
        <end position="45"/>
    </location>
</feature>
<proteinExistence type="predicted"/>
<keyword evidence="1" id="KW-0472">Membrane</keyword>
<feature type="transmembrane region" description="Helical" evidence="1">
    <location>
        <begin position="233"/>
        <end position="257"/>
    </location>
</feature>
<keyword evidence="1" id="KW-1133">Transmembrane helix</keyword>
<evidence type="ECO:0000313" key="3">
    <source>
        <dbReference type="Proteomes" id="UP001593833"/>
    </source>
</evidence>
<keyword evidence="3" id="KW-1185">Reference proteome</keyword>
<sequence>MNNTIPRPHAPFKGSALLTKRHSPFASIAATVAVAGFYVIHRLVLDPLPEGELVFGYFSLDAIRFKLFESGPIPYSILWTFVFGVTYLVLLWESRSSKLRAHTTSDRHILSAARRGDIDTLDSSIKDGLRIDGLGYLGERIALLFAHWRGEQSALPLAQYKEDLLVADEDALARSFAAVRWTEWLLPILGFLGTVAGIGYAIRDVGIGVEIIFRERMIVDAAHVQIQDGFKGLALAFDTTFLGLAGLALVGGLHIVARKFVAARLGQIRETLTDITSFWQSKDWGPPIIREIQLARKRTEQVHARLDSFSDLFLTIARKDPKLDHVWKVLAEPIITFDNAAERFVELTDEAVGKTIKGRWSYSAVAASSEPACKFAAAIAAGGKDIPGYVLLGDFKGNCKLTPLDFSPNRLWLSDNARLLVVSDEDSESCFAYDVDISGIGDLIPHDPQEIEPAPATGDVVCSLGPMGRDSLLMLTRSGPNPALYRFDGPDGRYPPPIQELDPGFRWSSMTVHQGTRMLVLLAQNRETKSWMIRLMAVPEAAAPETREESLRDVSGDLHLPSGIVPSEVLMLGRQVILFSTETGELYSWHLSRQSPAKFVHPDWHARGECILRPGLGGWFAVLAGGELSMWHASHDGDVRPYESPQTGFTVGPLQGRGFASTPDGQYLFGVRRQTIAAWQLPKTRQDGP</sequence>
<protein>
    <recommendedName>
        <fullName evidence="4">MotA/TolQ/ExbB proton channel domain-containing protein</fullName>
    </recommendedName>
</protein>
<evidence type="ECO:0008006" key="4">
    <source>
        <dbReference type="Google" id="ProtNLM"/>
    </source>
</evidence>
<feature type="transmembrane region" description="Helical" evidence="1">
    <location>
        <begin position="73"/>
        <end position="92"/>
    </location>
</feature>
<gene>
    <name evidence="2" type="ORF">ACFL6M_04660</name>
</gene>
<reference evidence="2 3" key="1">
    <citation type="submission" date="2024-09" db="EMBL/GenBank/DDBJ databases">
        <authorList>
            <person name="D'Angelo T."/>
        </authorList>
    </citation>
    <scope>NUCLEOTIDE SEQUENCE [LARGE SCALE GENOMIC DNA]</scope>
    <source>
        <strain evidence="2">SAG AM-320-E07</strain>
    </source>
</reference>
<evidence type="ECO:0000313" key="2">
    <source>
        <dbReference type="EMBL" id="MFC1572873.1"/>
    </source>
</evidence>
<comment type="caution">
    <text evidence="2">The sequence shown here is derived from an EMBL/GenBank/DDBJ whole genome shotgun (WGS) entry which is preliminary data.</text>
</comment>
<keyword evidence="1" id="KW-0812">Transmembrane</keyword>
<organism evidence="2 3">
    <name type="scientific">Eiseniibacteriota bacterium</name>
    <dbReference type="NCBI Taxonomy" id="2212470"/>
    <lineage>
        <taxon>Bacteria</taxon>
        <taxon>Candidatus Eiseniibacteriota</taxon>
    </lineage>
</organism>